<feature type="compositionally biased region" description="Low complexity" evidence="1">
    <location>
        <begin position="439"/>
        <end position="454"/>
    </location>
</feature>
<dbReference type="InterPro" id="IPR037516">
    <property type="entry name" value="Tripartite_DENN"/>
</dbReference>
<sequence>MLRFVGEDPTSLLNYVFAIKIVEDSNQEYIPEISQLYPNKQPDPSIIKSVQLFAFPDRAAIESRCFFSFIIGNTSTEFQLGFIYYYTYFDAYCVLSDYYYPDIFNHYMTLSRSEMRDYCIELTKNIYSKQNNTVKIQDTVYKLDGGKERQDLTKLLFKTFPAYDISKIIIGMLTARHVFIVAANASTCSKFAAAIPLLIEPFIWDLNLIPILPIKIKEMIDVPVPAMIGITRSEILVQESIAPHICVNCDTKHVLDYPVFEQSNSTLRALVVNKQLEFHSMITKLLNDWAKCPGFPHNQVLEKVQTFISRYLQIYTGSCPSSEDLRAKISKCLPDYLLNSQIVHQLIVLDDLEENRKKMFKRWFEHTLTKDAASKLGQKKEIISKAYRNSSNLRATSPVVQNSQNSSIIGNGPNPLTTHNSHNSINNVPNPSNKLTSLQNTSNPGFNNQNNQNQFSQQNHMQGNVNQQVVRMNPQDMFNIFNQRNKNQQNQYNQNDENARQQNQPQNPPQRPNIDLDDLISF</sequence>
<dbReference type="Pfam" id="PF02141">
    <property type="entry name" value="DENN"/>
    <property type="match status" value="1"/>
</dbReference>
<dbReference type="GeneID" id="94844971"/>
<organism evidence="3 4">
    <name type="scientific">Tritrichomonas foetus</name>
    <dbReference type="NCBI Taxonomy" id="1144522"/>
    <lineage>
        <taxon>Eukaryota</taxon>
        <taxon>Metamonada</taxon>
        <taxon>Parabasalia</taxon>
        <taxon>Tritrichomonadida</taxon>
        <taxon>Tritrichomonadidae</taxon>
        <taxon>Tritrichomonas</taxon>
    </lineage>
</organism>
<comment type="caution">
    <text evidence="3">The sequence shown here is derived from an EMBL/GenBank/DDBJ whole genome shotgun (WGS) entry which is preliminary data.</text>
</comment>
<dbReference type="Proteomes" id="UP000179807">
    <property type="component" value="Unassembled WGS sequence"/>
</dbReference>
<reference evidence="3" key="1">
    <citation type="submission" date="2016-10" db="EMBL/GenBank/DDBJ databases">
        <authorList>
            <person name="Benchimol M."/>
            <person name="Almeida L.G."/>
            <person name="Vasconcelos A.T."/>
            <person name="Perreira-Neves A."/>
            <person name="Rosa I.A."/>
            <person name="Tasca T."/>
            <person name="Bogo M.R."/>
            <person name="de Souza W."/>
        </authorList>
    </citation>
    <scope>NUCLEOTIDE SEQUENCE [LARGE SCALE GENOMIC DNA]</scope>
    <source>
        <strain evidence="3">K</strain>
    </source>
</reference>
<dbReference type="InterPro" id="IPR043153">
    <property type="entry name" value="DENN_C"/>
</dbReference>
<dbReference type="Gene3D" id="3.30.450.200">
    <property type="match status" value="1"/>
</dbReference>
<dbReference type="GO" id="GO:0032456">
    <property type="term" value="P:endocytic recycling"/>
    <property type="evidence" value="ECO:0007669"/>
    <property type="project" value="TreeGrafter"/>
</dbReference>
<feature type="domain" description="UDENN" evidence="2">
    <location>
        <begin position="14"/>
        <end position="374"/>
    </location>
</feature>
<dbReference type="GO" id="GO:0005085">
    <property type="term" value="F:guanyl-nucleotide exchange factor activity"/>
    <property type="evidence" value="ECO:0007669"/>
    <property type="project" value="InterPro"/>
</dbReference>
<dbReference type="PROSITE" id="PS50211">
    <property type="entry name" value="DENN"/>
    <property type="match status" value="1"/>
</dbReference>
<feature type="compositionally biased region" description="Polar residues" evidence="1">
    <location>
        <begin position="394"/>
        <end position="438"/>
    </location>
</feature>
<accession>A0A1J4JHE1</accession>
<feature type="compositionally biased region" description="Low complexity" evidence="1">
    <location>
        <begin position="491"/>
        <end position="505"/>
    </location>
</feature>
<name>A0A1J4JHE1_9EUKA</name>
<dbReference type="RefSeq" id="XP_068351274.1">
    <property type="nucleotide sequence ID" value="XM_068510267.1"/>
</dbReference>
<dbReference type="GO" id="GO:0005829">
    <property type="term" value="C:cytosol"/>
    <property type="evidence" value="ECO:0007669"/>
    <property type="project" value="TreeGrafter"/>
</dbReference>
<dbReference type="GO" id="GO:0006897">
    <property type="term" value="P:endocytosis"/>
    <property type="evidence" value="ECO:0007669"/>
    <property type="project" value="TreeGrafter"/>
</dbReference>
<keyword evidence="4" id="KW-1185">Reference proteome</keyword>
<dbReference type="PANTHER" id="PTHR13196:SF14">
    <property type="entry name" value="UDENN DOMAIN-CONTAINING PROTEIN"/>
    <property type="match status" value="1"/>
</dbReference>
<evidence type="ECO:0000256" key="1">
    <source>
        <dbReference type="SAM" id="MobiDB-lite"/>
    </source>
</evidence>
<dbReference type="InterPro" id="IPR001194">
    <property type="entry name" value="cDENN_dom"/>
</dbReference>
<evidence type="ECO:0000313" key="3">
    <source>
        <dbReference type="EMBL" id="OHS98137.1"/>
    </source>
</evidence>
<feature type="region of interest" description="Disordered" evidence="1">
    <location>
        <begin position="394"/>
        <end position="454"/>
    </location>
</feature>
<gene>
    <name evidence="3" type="ORF">TRFO_35456</name>
</gene>
<protein>
    <recommendedName>
        <fullName evidence="2">UDENN domain-containing protein</fullName>
    </recommendedName>
</protein>
<proteinExistence type="predicted"/>
<dbReference type="VEuPathDB" id="TrichDB:TRFO_35456"/>
<dbReference type="SMART" id="SM00799">
    <property type="entry name" value="DENN"/>
    <property type="match status" value="1"/>
</dbReference>
<dbReference type="InterPro" id="IPR040032">
    <property type="entry name" value="DENND1A/B/C"/>
</dbReference>
<dbReference type="OrthoDB" id="6019893at2759"/>
<evidence type="ECO:0000313" key="4">
    <source>
        <dbReference type="Proteomes" id="UP000179807"/>
    </source>
</evidence>
<dbReference type="AlphaFoldDB" id="A0A1J4JHE1"/>
<evidence type="ECO:0000259" key="2">
    <source>
        <dbReference type="PROSITE" id="PS50211"/>
    </source>
</evidence>
<dbReference type="EMBL" id="MLAK01001072">
    <property type="protein sequence ID" value="OHS98137.1"/>
    <property type="molecule type" value="Genomic_DNA"/>
</dbReference>
<dbReference type="GO" id="GO:1901981">
    <property type="term" value="F:phosphatidylinositol phosphate binding"/>
    <property type="evidence" value="ECO:0007669"/>
    <property type="project" value="TreeGrafter"/>
</dbReference>
<feature type="region of interest" description="Disordered" evidence="1">
    <location>
        <begin position="491"/>
        <end position="522"/>
    </location>
</feature>
<dbReference type="PANTHER" id="PTHR13196">
    <property type="entry name" value="DENN DOMAIN-CONTAINING"/>
    <property type="match status" value="1"/>
</dbReference>
<dbReference type="Gene3D" id="3.40.50.11500">
    <property type="match status" value="1"/>
</dbReference>